<name>A0A8H2LFE4_9FLAO</name>
<reference evidence="2 3" key="1">
    <citation type="submission" date="2019-08" db="EMBL/GenBank/DDBJ databases">
        <title>Genomes of Antarctic Bizionia species.</title>
        <authorList>
            <person name="Bowman J.P."/>
        </authorList>
    </citation>
    <scope>NUCLEOTIDE SEQUENCE [LARGE SCALE GENOMIC DNA]</scope>
    <source>
        <strain evidence="2 3">HFD</strain>
    </source>
</reference>
<sequence>MKKGKTISVLFLSFLISVFGYSQDGVYTVIDKNKNDNNLDLKQELSPHLDTLLLKSDQQILRVRFLSHNLKETRTIDVVSKVVRIPLYHFEEGRYTIAVYNGPKIIVLGFNRLLPLAKPEDFDLDLEKSILRASLSASELKSKGIEPFKPSKANQLNNLEKPTTRAAGTRKPSKDKSPIELPNQNAHKNKPEEKIEYSITVKRNLDREMETREEFRERSVRPNGKKYD</sequence>
<proteinExistence type="predicted"/>
<accession>A0A8H2LFE4</accession>
<comment type="caution">
    <text evidence="2">The sequence shown here is derived from an EMBL/GenBank/DDBJ whole genome shotgun (WGS) entry which is preliminary data.</text>
</comment>
<evidence type="ECO:0000256" key="1">
    <source>
        <dbReference type="SAM" id="MobiDB-lite"/>
    </source>
</evidence>
<dbReference type="Proteomes" id="UP000323324">
    <property type="component" value="Unassembled WGS sequence"/>
</dbReference>
<protein>
    <submittedName>
        <fullName evidence="2">Uncharacterized protein</fullName>
    </submittedName>
</protein>
<evidence type="ECO:0000313" key="3">
    <source>
        <dbReference type="Proteomes" id="UP000323324"/>
    </source>
</evidence>
<dbReference type="EMBL" id="VSKM01000006">
    <property type="protein sequence ID" value="TYB74532.1"/>
    <property type="molecule type" value="Genomic_DNA"/>
</dbReference>
<organism evidence="2 3">
    <name type="scientific">Bizionia saleffrena</name>
    <dbReference type="NCBI Taxonomy" id="291189"/>
    <lineage>
        <taxon>Bacteria</taxon>
        <taxon>Pseudomonadati</taxon>
        <taxon>Bacteroidota</taxon>
        <taxon>Flavobacteriia</taxon>
        <taxon>Flavobacteriales</taxon>
        <taxon>Flavobacteriaceae</taxon>
        <taxon>Bizionia</taxon>
    </lineage>
</organism>
<dbReference type="RefSeq" id="WP_148369728.1">
    <property type="nucleotide sequence ID" value="NZ_VSKM01000006.1"/>
</dbReference>
<feature type="compositionally biased region" description="Basic and acidic residues" evidence="1">
    <location>
        <begin position="203"/>
        <end position="228"/>
    </location>
</feature>
<evidence type="ECO:0000313" key="2">
    <source>
        <dbReference type="EMBL" id="TYB74532.1"/>
    </source>
</evidence>
<keyword evidence="3" id="KW-1185">Reference proteome</keyword>
<gene>
    <name evidence="2" type="ORF">ES676_07630</name>
</gene>
<dbReference type="AlphaFoldDB" id="A0A8H2LFE4"/>
<feature type="region of interest" description="Disordered" evidence="1">
    <location>
        <begin position="146"/>
        <end position="228"/>
    </location>
</feature>
<feature type="compositionally biased region" description="Polar residues" evidence="1">
    <location>
        <begin position="152"/>
        <end position="161"/>
    </location>
</feature>